<keyword evidence="3 4" id="KW-0687">Ribonucleoprotein</keyword>
<dbReference type="InterPro" id="IPR052010">
    <property type="entry name" value="Ribosomal_LSU_bL36"/>
</dbReference>
<dbReference type="SUPFAM" id="SSF57840">
    <property type="entry name" value="Ribosomal protein L36"/>
    <property type="match status" value="1"/>
</dbReference>
<gene>
    <name evidence="5" type="primary">g1443</name>
    <name evidence="5" type="ORF">VP750_LOCUS1242</name>
</gene>
<sequence length="79" mass="8951">MRVRSAVKRLCDACRIVKRRGRVFVICKSNPKHKQRQGYHTDTSSSVTSTPLTIAPLRNNFANTSAVIGMQYWARASTR</sequence>
<dbReference type="Proteomes" id="UP001497392">
    <property type="component" value="Unassembled WGS sequence"/>
</dbReference>
<evidence type="ECO:0000313" key="5">
    <source>
        <dbReference type="EMBL" id="CAL5219583.1"/>
    </source>
</evidence>
<dbReference type="PANTHER" id="PTHR18804:SF16">
    <property type="entry name" value="RIBOSOMAL PROTEIN"/>
    <property type="match status" value="1"/>
</dbReference>
<dbReference type="InterPro" id="IPR035977">
    <property type="entry name" value="Ribosomal_bL36_sp"/>
</dbReference>
<evidence type="ECO:0000256" key="1">
    <source>
        <dbReference type="ARBA" id="ARBA00007645"/>
    </source>
</evidence>
<dbReference type="InterPro" id="IPR000473">
    <property type="entry name" value="Ribosomal_bL36"/>
</dbReference>
<dbReference type="Pfam" id="PF00444">
    <property type="entry name" value="Ribosomal_L36"/>
    <property type="match status" value="1"/>
</dbReference>
<dbReference type="HAMAP" id="MF_00251">
    <property type="entry name" value="Ribosomal_bL36"/>
    <property type="match status" value="1"/>
</dbReference>
<name>A0ABP1FNB0_9CHLO</name>
<evidence type="ECO:0000256" key="3">
    <source>
        <dbReference type="ARBA" id="ARBA00023274"/>
    </source>
</evidence>
<dbReference type="PROSITE" id="PS00828">
    <property type="entry name" value="RIBOSOMAL_L36"/>
    <property type="match status" value="1"/>
</dbReference>
<comment type="caution">
    <text evidence="5">The sequence shown here is derived from an EMBL/GenBank/DDBJ whole genome shotgun (WGS) entry which is preliminary data.</text>
</comment>
<reference evidence="5 6" key="1">
    <citation type="submission" date="2024-06" db="EMBL/GenBank/DDBJ databases">
        <authorList>
            <person name="Kraege A."/>
            <person name="Thomma B."/>
        </authorList>
    </citation>
    <scope>NUCLEOTIDE SEQUENCE [LARGE SCALE GENOMIC DNA]</scope>
</reference>
<comment type="similarity">
    <text evidence="1 4">Belongs to the bacterial ribosomal protein bL36 family.</text>
</comment>
<evidence type="ECO:0000256" key="2">
    <source>
        <dbReference type="ARBA" id="ARBA00022980"/>
    </source>
</evidence>
<dbReference type="EMBL" id="CAXHTA020000002">
    <property type="protein sequence ID" value="CAL5219583.1"/>
    <property type="molecule type" value="Genomic_DNA"/>
</dbReference>
<dbReference type="PANTHER" id="PTHR18804">
    <property type="entry name" value="RIBOSOMAL PROTEIN"/>
    <property type="match status" value="1"/>
</dbReference>
<keyword evidence="2 4" id="KW-0689">Ribosomal protein</keyword>
<keyword evidence="6" id="KW-1185">Reference proteome</keyword>
<dbReference type="NCBIfam" id="TIGR01022">
    <property type="entry name" value="rpmJ_bact"/>
    <property type="match status" value="1"/>
</dbReference>
<proteinExistence type="inferred from homology"/>
<protein>
    <recommendedName>
        <fullName evidence="4">Ribosomal protein</fullName>
    </recommendedName>
</protein>
<organism evidence="5 6">
    <name type="scientific">Coccomyxa viridis</name>
    <dbReference type="NCBI Taxonomy" id="1274662"/>
    <lineage>
        <taxon>Eukaryota</taxon>
        <taxon>Viridiplantae</taxon>
        <taxon>Chlorophyta</taxon>
        <taxon>core chlorophytes</taxon>
        <taxon>Trebouxiophyceae</taxon>
        <taxon>Trebouxiophyceae incertae sedis</taxon>
        <taxon>Coccomyxaceae</taxon>
        <taxon>Coccomyxa</taxon>
    </lineage>
</organism>
<accession>A0ABP1FNB0</accession>
<evidence type="ECO:0000256" key="4">
    <source>
        <dbReference type="RuleBase" id="RU000570"/>
    </source>
</evidence>
<evidence type="ECO:0000313" key="6">
    <source>
        <dbReference type="Proteomes" id="UP001497392"/>
    </source>
</evidence>